<comment type="subcellular location">
    <subcellularLocation>
        <location evidence="1">Membrane</location>
        <topology evidence="1">Single-pass type I membrane protein</topology>
    </subcellularLocation>
</comment>
<evidence type="ECO:0000313" key="7">
    <source>
        <dbReference type="EMBL" id="KAJ8349883.1"/>
    </source>
</evidence>
<dbReference type="SUPFAM" id="SSF69179">
    <property type="entry name" value="Integrin domains"/>
    <property type="match status" value="1"/>
</dbReference>
<dbReference type="GO" id="GO:0098609">
    <property type="term" value="P:cell-cell adhesion"/>
    <property type="evidence" value="ECO:0007669"/>
    <property type="project" value="TreeGrafter"/>
</dbReference>
<gene>
    <name evidence="7" type="ORF">SKAU_G00250130</name>
</gene>
<dbReference type="GO" id="GO:0007160">
    <property type="term" value="P:cell-matrix adhesion"/>
    <property type="evidence" value="ECO:0007669"/>
    <property type="project" value="TreeGrafter"/>
</dbReference>
<comment type="caution">
    <text evidence="7">The sequence shown here is derived from an EMBL/GenBank/DDBJ whole genome shotgun (WGS) entry which is preliminary data.</text>
</comment>
<evidence type="ECO:0000256" key="2">
    <source>
        <dbReference type="ARBA" id="ARBA00023037"/>
    </source>
</evidence>
<dbReference type="GO" id="GO:0005178">
    <property type="term" value="F:integrin binding"/>
    <property type="evidence" value="ECO:0007669"/>
    <property type="project" value="TreeGrafter"/>
</dbReference>
<evidence type="ECO:0000259" key="6">
    <source>
        <dbReference type="Pfam" id="PF20806"/>
    </source>
</evidence>
<dbReference type="GO" id="GO:0009897">
    <property type="term" value="C:external side of plasma membrane"/>
    <property type="evidence" value="ECO:0007669"/>
    <property type="project" value="TreeGrafter"/>
</dbReference>
<keyword evidence="8" id="KW-1185">Reference proteome</keyword>
<keyword evidence="5" id="KW-0812">Transmembrane</keyword>
<name>A0A9Q1IRI7_SYNKA</name>
<dbReference type="Pfam" id="PF20806">
    <property type="entry name" value="Integrin_A_Ig_3"/>
    <property type="match status" value="1"/>
</dbReference>
<dbReference type="Gene3D" id="2.60.40.1530">
    <property type="entry name" value="ntegrin, alpha v. Chain A, domain 4"/>
    <property type="match status" value="1"/>
</dbReference>
<evidence type="ECO:0000256" key="5">
    <source>
        <dbReference type="SAM" id="Phobius"/>
    </source>
</evidence>
<dbReference type="GO" id="GO:0008305">
    <property type="term" value="C:integrin complex"/>
    <property type="evidence" value="ECO:0007669"/>
    <property type="project" value="TreeGrafter"/>
</dbReference>
<sequence length="168" mass="19182">MFYVTQSGETFPGLLQKTIQRTECYKTCSNEARCVEIRCPLQALDSSAAISLRFRLWNNTFAEDYANWDYLNIVVKAFLRLDATAQNKVLRNSETKVIVAVFPEMLFLHYGRALWWIVLLGILAGLLMLALLVVLLWKCGFFSIAKEDQHTEACEKAKIHSPASTRET</sequence>
<organism evidence="7 8">
    <name type="scientific">Synaphobranchus kaupii</name>
    <name type="common">Kaup's arrowtooth eel</name>
    <dbReference type="NCBI Taxonomy" id="118154"/>
    <lineage>
        <taxon>Eukaryota</taxon>
        <taxon>Metazoa</taxon>
        <taxon>Chordata</taxon>
        <taxon>Craniata</taxon>
        <taxon>Vertebrata</taxon>
        <taxon>Euteleostomi</taxon>
        <taxon>Actinopterygii</taxon>
        <taxon>Neopterygii</taxon>
        <taxon>Teleostei</taxon>
        <taxon>Anguilliformes</taxon>
        <taxon>Synaphobranchidae</taxon>
        <taxon>Synaphobranchus</taxon>
    </lineage>
</organism>
<dbReference type="GO" id="GO:0007229">
    <property type="term" value="P:integrin-mediated signaling pathway"/>
    <property type="evidence" value="ECO:0007669"/>
    <property type="project" value="UniProtKB-KW"/>
</dbReference>
<dbReference type="AlphaFoldDB" id="A0A9Q1IRI7"/>
<evidence type="ECO:0000256" key="4">
    <source>
        <dbReference type="ARBA" id="ARBA00023180"/>
    </source>
</evidence>
<feature type="domain" description="Integrin alpha third immunoglobulin-like" evidence="6">
    <location>
        <begin position="27"/>
        <end position="104"/>
    </location>
</feature>
<proteinExistence type="predicted"/>
<keyword evidence="2" id="KW-0401">Integrin</keyword>
<evidence type="ECO:0000256" key="1">
    <source>
        <dbReference type="ARBA" id="ARBA00004479"/>
    </source>
</evidence>
<dbReference type="InterPro" id="IPR032695">
    <property type="entry name" value="Integrin_dom_sf"/>
</dbReference>
<keyword evidence="5" id="KW-1133">Transmembrane helix</keyword>
<dbReference type="InterPro" id="IPR048286">
    <property type="entry name" value="Integrin_alpha_Ig-like_3"/>
</dbReference>
<dbReference type="GO" id="GO:0033627">
    <property type="term" value="P:cell adhesion mediated by integrin"/>
    <property type="evidence" value="ECO:0007669"/>
    <property type="project" value="TreeGrafter"/>
</dbReference>
<evidence type="ECO:0000313" key="8">
    <source>
        <dbReference type="Proteomes" id="UP001152622"/>
    </source>
</evidence>
<evidence type="ECO:0000256" key="3">
    <source>
        <dbReference type="ARBA" id="ARBA00023136"/>
    </source>
</evidence>
<keyword evidence="4" id="KW-0325">Glycoprotein</keyword>
<dbReference type="Gene3D" id="1.20.5.930">
    <property type="entry name" value="Bicelle-embedded integrin alpha(iib) transmembrane segment"/>
    <property type="match status" value="1"/>
</dbReference>
<dbReference type="GO" id="GO:0050900">
    <property type="term" value="P:leukocyte migration"/>
    <property type="evidence" value="ECO:0007669"/>
    <property type="project" value="TreeGrafter"/>
</dbReference>
<feature type="transmembrane region" description="Helical" evidence="5">
    <location>
        <begin position="113"/>
        <end position="137"/>
    </location>
</feature>
<dbReference type="PANTHER" id="PTHR23220:SF9">
    <property type="entry name" value="INTEGRIN ALPHA-6"/>
    <property type="match status" value="1"/>
</dbReference>
<keyword evidence="3 5" id="KW-0472">Membrane</keyword>
<protein>
    <recommendedName>
        <fullName evidence="6">Integrin alpha third immunoglobulin-like domain-containing protein</fullName>
    </recommendedName>
</protein>
<dbReference type="PANTHER" id="PTHR23220">
    <property type="entry name" value="INTEGRIN ALPHA"/>
    <property type="match status" value="1"/>
</dbReference>
<reference evidence="7" key="1">
    <citation type="journal article" date="2023" name="Science">
        <title>Genome structures resolve the early diversification of teleost fishes.</title>
        <authorList>
            <person name="Parey E."/>
            <person name="Louis A."/>
            <person name="Montfort J."/>
            <person name="Bouchez O."/>
            <person name="Roques C."/>
            <person name="Iampietro C."/>
            <person name="Lluch J."/>
            <person name="Castinel A."/>
            <person name="Donnadieu C."/>
            <person name="Desvignes T."/>
            <person name="Floi Bucao C."/>
            <person name="Jouanno E."/>
            <person name="Wen M."/>
            <person name="Mejri S."/>
            <person name="Dirks R."/>
            <person name="Jansen H."/>
            <person name="Henkel C."/>
            <person name="Chen W.J."/>
            <person name="Zahm M."/>
            <person name="Cabau C."/>
            <person name="Klopp C."/>
            <person name="Thompson A.W."/>
            <person name="Robinson-Rechavi M."/>
            <person name="Braasch I."/>
            <person name="Lecointre G."/>
            <person name="Bobe J."/>
            <person name="Postlethwait J.H."/>
            <person name="Berthelot C."/>
            <person name="Roest Crollius H."/>
            <person name="Guiguen Y."/>
        </authorList>
    </citation>
    <scope>NUCLEOTIDE SEQUENCE</scope>
    <source>
        <strain evidence="7">WJC10195</strain>
    </source>
</reference>
<dbReference type="EMBL" id="JAINUF010000009">
    <property type="protein sequence ID" value="KAJ8349883.1"/>
    <property type="molecule type" value="Genomic_DNA"/>
</dbReference>
<dbReference type="Proteomes" id="UP001152622">
    <property type="component" value="Chromosome 9"/>
</dbReference>
<accession>A0A9Q1IRI7</accession>